<evidence type="ECO:0000256" key="1">
    <source>
        <dbReference type="SAM" id="MobiDB-lite"/>
    </source>
</evidence>
<name>A0AAD3QWB4_LATJO</name>
<organism evidence="2 3">
    <name type="scientific">Lates japonicus</name>
    <name type="common">Japanese lates</name>
    <dbReference type="NCBI Taxonomy" id="270547"/>
    <lineage>
        <taxon>Eukaryota</taxon>
        <taxon>Metazoa</taxon>
        <taxon>Chordata</taxon>
        <taxon>Craniata</taxon>
        <taxon>Vertebrata</taxon>
        <taxon>Euteleostomi</taxon>
        <taxon>Actinopterygii</taxon>
        <taxon>Neopterygii</taxon>
        <taxon>Teleostei</taxon>
        <taxon>Neoteleostei</taxon>
        <taxon>Acanthomorphata</taxon>
        <taxon>Carangaria</taxon>
        <taxon>Carangaria incertae sedis</taxon>
        <taxon>Centropomidae</taxon>
        <taxon>Lates</taxon>
    </lineage>
</organism>
<dbReference type="EMBL" id="BRZM01003137">
    <property type="protein sequence ID" value="GLD45826.1"/>
    <property type="molecule type" value="Genomic_DNA"/>
</dbReference>
<sequence length="95" mass="10526">MTNREPFIQETDDCRDSQQMGNLEQATRGMMSEEHDRCMTGGVLQLQSPGHYSPLEAFYEDKRAILPPGGDCIVTACPASAWGAAINHSMHPEMK</sequence>
<comment type="caution">
    <text evidence="2">The sequence shown here is derived from an EMBL/GenBank/DDBJ whole genome shotgun (WGS) entry which is preliminary data.</text>
</comment>
<proteinExistence type="predicted"/>
<feature type="non-terminal residue" evidence="2">
    <location>
        <position position="1"/>
    </location>
</feature>
<evidence type="ECO:0000313" key="2">
    <source>
        <dbReference type="EMBL" id="GLD45826.1"/>
    </source>
</evidence>
<gene>
    <name evidence="2" type="ORF">AKAME5_002695100</name>
</gene>
<dbReference type="Proteomes" id="UP001279410">
    <property type="component" value="Unassembled WGS sequence"/>
</dbReference>
<evidence type="ECO:0000313" key="3">
    <source>
        <dbReference type="Proteomes" id="UP001279410"/>
    </source>
</evidence>
<reference evidence="2" key="1">
    <citation type="submission" date="2022-08" db="EMBL/GenBank/DDBJ databases">
        <title>Genome sequencing of akame (Lates japonicus).</title>
        <authorList>
            <person name="Hashiguchi Y."/>
            <person name="Takahashi H."/>
        </authorList>
    </citation>
    <scope>NUCLEOTIDE SEQUENCE</scope>
    <source>
        <strain evidence="2">Kochi</strain>
    </source>
</reference>
<accession>A0AAD3QWB4</accession>
<feature type="region of interest" description="Disordered" evidence="1">
    <location>
        <begin position="1"/>
        <end position="20"/>
    </location>
</feature>
<dbReference type="AlphaFoldDB" id="A0AAD3QWB4"/>
<keyword evidence="3" id="KW-1185">Reference proteome</keyword>
<protein>
    <submittedName>
        <fullName evidence="2">Protein LCHN-like protein</fullName>
    </submittedName>
</protein>